<reference evidence="8 9" key="1">
    <citation type="submission" date="2018-12" db="EMBL/GenBank/DDBJ databases">
        <title>Dyella dinghuensis sp. nov. DHOA06 and Dyella choica sp. nov. 4M-K27, isolated from forest soil.</title>
        <authorList>
            <person name="Qiu L.-H."/>
            <person name="Gao Z.-H."/>
        </authorList>
    </citation>
    <scope>NUCLEOTIDE SEQUENCE [LARGE SCALE GENOMIC DNA]</scope>
    <source>
        <strain evidence="8 9">DHOA06</strain>
    </source>
</reference>
<evidence type="ECO:0000256" key="2">
    <source>
        <dbReference type="ARBA" id="ARBA00022723"/>
    </source>
</evidence>
<dbReference type="EMBL" id="RYZR01000003">
    <property type="protein sequence ID" value="RUL66343.1"/>
    <property type="molecule type" value="Genomic_DNA"/>
</dbReference>
<keyword evidence="9" id="KW-1185">Reference proteome</keyword>
<keyword evidence="2 4" id="KW-0479">Metal-binding</keyword>
<evidence type="ECO:0000313" key="9">
    <source>
        <dbReference type="Proteomes" id="UP000267077"/>
    </source>
</evidence>
<organism evidence="8 9">
    <name type="scientific">Dyella dinghuensis</name>
    <dbReference type="NCBI Taxonomy" id="1920169"/>
    <lineage>
        <taxon>Bacteria</taxon>
        <taxon>Pseudomonadati</taxon>
        <taxon>Pseudomonadota</taxon>
        <taxon>Gammaproteobacteria</taxon>
        <taxon>Lysobacterales</taxon>
        <taxon>Rhodanobacteraceae</taxon>
        <taxon>Dyella</taxon>
    </lineage>
</organism>
<feature type="domain" description="Cytochrome c" evidence="7">
    <location>
        <begin position="71"/>
        <end position="155"/>
    </location>
</feature>
<evidence type="ECO:0000256" key="3">
    <source>
        <dbReference type="ARBA" id="ARBA00023004"/>
    </source>
</evidence>
<evidence type="ECO:0000313" key="8">
    <source>
        <dbReference type="EMBL" id="RUL66343.1"/>
    </source>
</evidence>
<keyword evidence="3 4" id="KW-0408">Iron</keyword>
<accession>A0A3S0PGV3</accession>
<dbReference type="PROSITE" id="PS51007">
    <property type="entry name" value="CYTC"/>
    <property type="match status" value="1"/>
</dbReference>
<dbReference type="Pfam" id="PF13442">
    <property type="entry name" value="Cytochrome_CBB3"/>
    <property type="match status" value="1"/>
</dbReference>
<feature type="region of interest" description="Disordered" evidence="5">
    <location>
        <begin position="166"/>
        <end position="186"/>
    </location>
</feature>
<dbReference type="InterPro" id="IPR036909">
    <property type="entry name" value="Cyt_c-like_dom_sf"/>
</dbReference>
<dbReference type="AlphaFoldDB" id="A0A3S0PGV3"/>
<dbReference type="SUPFAM" id="SSF46626">
    <property type="entry name" value="Cytochrome c"/>
    <property type="match status" value="1"/>
</dbReference>
<evidence type="ECO:0000256" key="5">
    <source>
        <dbReference type="SAM" id="MobiDB-lite"/>
    </source>
</evidence>
<comment type="caution">
    <text evidence="8">The sequence shown here is derived from an EMBL/GenBank/DDBJ whole genome shotgun (WGS) entry which is preliminary data.</text>
</comment>
<gene>
    <name evidence="8" type="ORF">EKH79_06625</name>
</gene>
<proteinExistence type="predicted"/>
<keyword evidence="6" id="KW-0472">Membrane</keyword>
<keyword evidence="6" id="KW-0812">Transmembrane</keyword>
<evidence type="ECO:0000256" key="6">
    <source>
        <dbReference type="SAM" id="Phobius"/>
    </source>
</evidence>
<dbReference type="Gene3D" id="1.10.760.10">
    <property type="entry name" value="Cytochrome c-like domain"/>
    <property type="match status" value="1"/>
</dbReference>
<evidence type="ECO:0000256" key="4">
    <source>
        <dbReference type="PROSITE-ProRule" id="PRU00433"/>
    </source>
</evidence>
<dbReference type="GO" id="GO:0020037">
    <property type="term" value="F:heme binding"/>
    <property type="evidence" value="ECO:0007669"/>
    <property type="project" value="InterPro"/>
</dbReference>
<dbReference type="GO" id="GO:0009055">
    <property type="term" value="F:electron transfer activity"/>
    <property type="evidence" value="ECO:0007669"/>
    <property type="project" value="InterPro"/>
</dbReference>
<sequence>MKTFGKGLLYMVSLAVVSVFGMGAFIVSGIYDVGADAPHWPVTYTVLQMARDRSIAVRSQNENVPDLNDPQVILKGAGQYAAMCTGCHLAPGVDDSELRHGLYPQPPNLALQHVDPKTAFWVIKHGIKMSAMPAWGSSHDDATIWSMVAFLQKLPTLSPEEYKTIVAKAPPDDDMDMDSKTMGQHK</sequence>
<dbReference type="OrthoDB" id="9765171at2"/>
<dbReference type="InterPro" id="IPR009056">
    <property type="entry name" value="Cyt_c-like_dom"/>
</dbReference>
<dbReference type="Proteomes" id="UP000267077">
    <property type="component" value="Unassembled WGS sequence"/>
</dbReference>
<keyword evidence="1 4" id="KW-0349">Heme</keyword>
<name>A0A3S0PGV3_9GAMM</name>
<feature type="transmembrane region" description="Helical" evidence="6">
    <location>
        <begin position="7"/>
        <end position="31"/>
    </location>
</feature>
<protein>
    <submittedName>
        <fullName evidence="8">Cytochrome c</fullName>
    </submittedName>
</protein>
<keyword evidence="6" id="KW-1133">Transmembrane helix</keyword>
<dbReference type="GO" id="GO:0046872">
    <property type="term" value="F:metal ion binding"/>
    <property type="evidence" value="ECO:0007669"/>
    <property type="project" value="UniProtKB-KW"/>
</dbReference>
<dbReference type="RefSeq" id="WP_126672969.1">
    <property type="nucleotide sequence ID" value="NZ_RYZR01000003.1"/>
</dbReference>
<evidence type="ECO:0000256" key="1">
    <source>
        <dbReference type="ARBA" id="ARBA00022617"/>
    </source>
</evidence>
<evidence type="ECO:0000259" key="7">
    <source>
        <dbReference type="PROSITE" id="PS51007"/>
    </source>
</evidence>